<dbReference type="PIRSF" id="PIRSF016184">
    <property type="entry name" value="PhzC_PhzF"/>
    <property type="match status" value="1"/>
</dbReference>
<dbReference type="GO" id="GO:0016853">
    <property type="term" value="F:isomerase activity"/>
    <property type="evidence" value="ECO:0007669"/>
    <property type="project" value="TreeGrafter"/>
</dbReference>
<gene>
    <name evidence="3" type="ORF">H6P80_06955</name>
</gene>
<feature type="active site" evidence="2">
    <location>
        <position position="48"/>
    </location>
</feature>
<evidence type="ECO:0000256" key="1">
    <source>
        <dbReference type="ARBA" id="ARBA00008270"/>
    </source>
</evidence>
<dbReference type="InterPro" id="IPR003719">
    <property type="entry name" value="Phenazine_PhzF-like"/>
</dbReference>
<dbReference type="AlphaFoldDB" id="A0A842HW66"/>
<dbReference type="PANTHER" id="PTHR13774:SF32">
    <property type="entry name" value="ANTISENSE-ENHANCING SEQUENCE 1"/>
    <property type="match status" value="1"/>
</dbReference>
<dbReference type="Gene3D" id="3.10.310.10">
    <property type="entry name" value="Diaminopimelate Epimerase, Chain A, domain 1"/>
    <property type="match status" value="2"/>
</dbReference>
<name>A0A842HW66_9SPHN</name>
<dbReference type="RefSeq" id="WP_185800571.1">
    <property type="nucleotide sequence ID" value="NZ_JACJVJ010000001.1"/>
</dbReference>
<organism evidence="3 4">
    <name type="scientific">Parasphingopyxis marina</name>
    <dbReference type="NCBI Taxonomy" id="2761622"/>
    <lineage>
        <taxon>Bacteria</taxon>
        <taxon>Pseudomonadati</taxon>
        <taxon>Pseudomonadota</taxon>
        <taxon>Alphaproteobacteria</taxon>
        <taxon>Sphingomonadales</taxon>
        <taxon>Sphingomonadaceae</taxon>
        <taxon>Parasphingopyxis</taxon>
    </lineage>
</organism>
<dbReference type="Proteomes" id="UP000564378">
    <property type="component" value="Unassembled WGS sequence"/>
</dbReference>
<dbReference type="EMBL" id="JACJVJ010000001">
    <property type="protein sequence ID" value="MBC2777356.1"/>
    <property type="molecule type" value="Genomic_DNA"/>
</dbReference>
<evidence type="ECO:0000313" key="3">
    <source>
        <dbReference type="EMBL" id="MBC2777356.1"/>
    </source>
</evidence>
<dbReference type="GO" id="GO:0005737">
    <property type="term" value="C:cytoplasm"/>
    <property type="evidence" value="ECO:0007669"/>
    <property type="project" value="TreeGrafter"/>
</dbReference>
<dbReference type="NCBIfam" id="TIGR00654">
    <property type="entry name" value="PhzF_family"/>
    <property type="match status" value="1"/>
</dbReference>
<dbReference type="SUPFAM" id="SSF54506">
    <property type="entry name" value="Diaminopimelate epimerase-like"/>
    <property type="match status" value="1"/>
</dbReference>
<reference evidence="3 4" key="1">
    <citation type="submission" date="2020-08" db="EMBL/GenBank/DDBJ databases">
        <title>Draft genome sequence of Parasphingopyxis sp. GrpM-11.</title>
        <authorList>
            <person name="Oh J."/>
            <person name="Roh D.-H."/>
        </authorList>
    </citation>
    <scope>NUCLEOTIDE SEQUENCE [LARGE SCALE GENOMIC DNA]</scope>
    <source>
        <strain evidence="3 4">GrpM-11</strain>
    </source>
</reference>
<comment type="caution">
    <text evidence="3">The sequence shown here is derived from an EMBL/GenBank/DDBJ whole genome shotgun (WGS) entry which is preliminary data.</text>
</comment>
<protein>
    <submittedName>
        <fullName evidence="3">PhzF family phenazine biosynthesis protein</fullName>
    </submittedName>
</protein>
<sequence>MSRDHAFKQVDVFTAVPLLGNPVAVVLDAEGLDDTAMQRFAAWTNLSETTFVLPPEEEGADYTVRIFTPRVELPFAGHPTIGTAHAVLEAGLATPKAGRLVQHCKLGLVDLAVAADWPRDGLSFRLPTYAVEEAPEADEVVALLGAEVTVRAVPAAVNVGPVWTIAELGDVAAIEQLQPDLARLAAYSVRHKGTGLTVFASDEDGAVMVRSFAPADGIPEDPVCGSGNGAVAAYRLLGGQIGDGDAYTASQGRQVGRDGKISVRINGADIHIGGAAVTGIEGVLKL</sequence>
<dbReference type="Pfam" id="PF02567">
    <property type="entry name" value="PhzC-PhzF"/>
    <property type="match status" value="1"/>
</dbReference>
<comment type="similarity">
    <text evidence="1">Belongs to the PhzF family.</text>
</comment>
<evidence type="ECO:0000256" key="2">
    <source>
        <dbReference type="PIRSR" id="PIRSR016184-1"/>
    </source>
</evidence>
<accession>A0A842HW66</accession>
<proteinExistence type="inferred from homology"/>
<dbReference type="PANTHER" id="PTHR13774">
    <property type="entry name" value="PHENAZINE BIOSYNTHESIS PROTEIN"/>
    <property type="match status" value="1"/>
</dbReference>
<keyword evidence="4" id="KW-1185">Reference proteome</keyword>
<evidence type="ECO:0000313" key="4">
    <source>
        <dbReference type="Proteomes" id="UP000564378"/>
    </source>
</evidence>